<comment type="caution">
    <text evidence="2">The sequence shown here is derived from an EMBL/GenBank/DDBJ whole genome shotgun (WGS) entry which is preliminary data.</text>
</comment>
<organism evidence="2 3">
    <name type="scientific">Phorcysia thermohydrogeniphila</name>
    <dbReference type="NCBI Taxonomy" id="936138"/>
    <lineage>
        <taxon>Bacteria</taxon>
        <taxon>Pseudomonadati</taxon>
        <taxon>Aquificota</taxon>
        <taxon>Aquificia</taxon>
        <taxon>Desulfurobacteriales</taxon>
        <taxon>Desulfurobacteriaceae</taxon>
        <taxon>Phorcysia</taxon>
    </lineage>
</organism>
<dbReference type="PANTHER" id="PTHR37171">
    <property type="entry name" value="SERINE/THREONINE-PROTEIN KINASE YRZF-RELATED"/>
    <property type="match status" value="1"/>
</dbReference>
<dbReference type="Gene3D" id="1.10.510.10">
    <property type="entry name" value="Transferase(Phosphotransferase) domain 1"/>
    <property type="match status" value="1"/>
</dbReference>
<dbReference type="Proteomes" id="UP000295777">
    <property type="component" value="Unassembled WGS sequence"/>
</dbReference>
<reference evidence="2 3" key="1">
    <citation type="submission" date="2019-03" db="EMBL/GenBank/DDBJ databases">
        <title>Genomic Encyclopedia of Archaeal and Bacterial Type Strains, Phase II (KMG-II): from individual species to whole genera.</title>
        <authorList>
            <person name="Goeker M."/>
        </authorList>
    </citation>
    <scope>NUCLEOTIDE SEQUENCE [LARGE SCALE GENOMIC DNA]</scope>
    <source>
        <strain evidence="2 3">DSM 24425</strain>
    </source>
</reference>
<dbReference type="EMBL" id="SMFV01000002">
    <property type="protein sequence ID" value="TCK05366.1"/>
    <property type="molecule type" value="Genomic_DNA"/>
</dbReference>
<keyword evidence="2" id="KW-0418">Kinase</keyword>
<dbReference type="InterPro" id="IPR000719">
    <property type="entry name" value="Prot_kinase_dom"/>
</dbReference>
<dbReference type="Gene3D" id="3.30.200.20">
    <property type="entry name" value="Phosphorylase Kinase, domain 1"/>
    <property type="match status" value="1"/>
</dbReference>
<keyword evidence="2" id="KW-0808">Transferase</keyword>
<accession>A0A4V2PDJ6</accession>
<evidence type="ECO:0000313" key="3">
    <source>
        <dbReference type="Proteomes" id="UP000295777"/>
    </source>
</evidence>
<name>A0A4V2PDJ6_9BACT</name>
<proteinExistence type="predicted"/>
<dbReference type="PANTHER" id="PTHR37171:SF1">
    <property type="entry name" value="SERINE_THREONINE-PROTEIN KINASE YRZF-RELATED"/>
    <property type="match status" value="1"/>
</dbReference>
<keyword evidence="2" id="KW-0723">Serine/threonine-protein kinase</keyword>
<dbReference type="InterPro" id="IPR011009">
    <property type="entry name" value="Kinase-like_dom_sf"/>
</dbReference>
<dbReference type="AlphaFoldDB" id="A0A4V2PDJ6"/>
<dbReference type="GO" id="GO:0005524">
    <property type="term" value="F:ATP binding"/>
    <property type="evidence" value="ECO:0007669"/>
    <property type="project" value="InterPro"/>
</dbReference>
<dbReference type="Pfam" id="PF00069">
    <property type="entry name" value="Pkinase"/>
    <property type="match status" value="1"/>
</dbReference>
<gene>
    <name evidence="2" type="ORF">CLV27_0793</name>
</gene>
<dbReference type="InterPro" id="IPR052396">
    <property type="entry name" value="Meiotic_Drive_Suppr_Kinase"/>
</dbReference>
<evidence type="ECO:0000259" key="1">
    <source>
        <dbReference type="PROSITE" id="PS50011"/>
    </source>
</evidence>
<dbReference type="SUPFAM" id="SSF56112">
    <property type="entry name" value="Protein kinase-like (PK-like)"/>
    <property type="match status" value="1"/>
</dbReference>
<dbReference type="GO" id="GO:0004674">
    <property type="term" value="F:protein serine/threonine kinase activity"/>
    <property type="evidence" value="ECO:0007669"/>
    <property type="project" value="UniProtKB-KW"/>
</dbReference>
<evidence type="ECO:0000313" key="2">
    <source>
        <dbReference type="EMBL" id="TCK05366.1"/>
    </source>
</evidence>
<sequence>MKRELYLLLDYPTCREERALRILKELQKLGVELLEFVAKGYRGTVFKGKLNRNLVAIKVKRSDVLKEKLIEKECEILKHLENFSIKTEEQNPAPKVHQCTEEYLIMEFIEGLPFSRALKNYDPKTVVKEALRSCYFLDRAGVKHSEIKGEKHLLFDGQRIRVIDFESAKFSERPRNLLQFVGYHLIRRKELLRELGISQERVRELIELYKENPDEGFKAFILELRK</sequence>
<protein>
    <submittedName>
        <fullName evidence="2">Putative serine/threonine protein kinase</fullName>
    </submittedName>
</protein>
<keyword evidence="3" id="KW-1185">Reference proteome</keyword>
<dbReference type="PROSITE" id="PS50011">
    <property type="entry name" value="PROTEIN_KINASE_DOM"/>
    <property type="match status" value="1"/>
</dbReference>
<feature type="domain" description="Protein kinase" evidence="1">
    <location>
        <begin position="31"/>
        <end position="226"/>
    </location>
</feature>